<dbReference type="AlphaFoldDB" id="A0A645HM11"/>
<dbReference type="EMBL" id="VSSQ01096260">
    <property type="protein sequence ID" value="MPN40071.1"/>
    <property type="molecule type" value="Genomic_DNA"/>
</dbReference>
<evidence type="ECO:0000313" key="1">
    <source>
        <dbReference type="EMBL" id="MPN40071.1"/>
    </source>
</evidence>
<sequence>MENKRIPDVLPDGVLEPVENDDLIIAKIKYDSHKKYQGVENAVERRPENG</sequence>
<organism evidence="1">
    <name type="scientific">bioreactor metagenome</name>
    <dbReference type="NCBI Taxonomy" id="1076179"/>
    <lineage>
        <taxon>unclassified sequences</taxon>
        <taxon>metagenomes</taxon>
        <taxon>ecological metagenomes</taxon>
    </lineage>
</organism>
<protein>
    <submittedName>
        <fullName evidence="1">Uncharacterized protein</fullName>
    </submittedName>
</protein>
<comment type="caution">
    <text evidence="1">The sequence shown here is derived from an EMBL/GenBank/DDBJ whole genome shotgun (WGS) entry which is preliminary data.</text>
</comment>
<name>A0A645HM11_9ZZZZ</name>
<accession>A0A645HM11</accession>
<proteinExistence type="predicted"/>
<gene>
    <name evidence="1" type="ORF">SDC9_187606</name>
</gene>
<reference evidence="1" key="1">
    <citation type="submission" date="2019-08" db="EMBL/GenBank/DDBJ databases">
        <authorList>
            <person name="Kucharzyk K."/>
            <person name="Murdoch R.W."/>
            <person name="Higgins S."/>
            <person name="Loffler F."/>
        </authorList>
    </citation>
    <scope>NUCLEOTIDE SEQUENCE</scope>
</reference>